<dbReference type="EMBL" id="CAJVPM010002581">
    <property type="protein sequence ID" value="CAG8488730.1"/>
    <property type="molecule type" value="Genomic_DNA"/>
</dbReference>
<sequence>MSQPVNQTTRVQPQNLARNLPQNANILINTSFDNLTVDQKYEILSKVSEIIEAGHCHIAFPKEDSLRVTTVGLHLNTTENN</sequence>
<organism evidence="1 2">
    <name type="scientific">Scutellospora calospora</name>
    <dbReference type="NCBI Taxonomy" id="85575"/>
    <lineage>
        <taxon>Eukaryota</taxon>
        <taxon>Fungi</taxon>
        <taxon>Fungi incertae sedis</taxon>
        <taxon>Mucoromycota</taxon>
        <taxon>Glomeromycotina</taxon>
        <taxon>Glomeromycetes</taxon>
        <taxon>Diversisporales</taxon>
        <taxon>Gigasporaceae</taxon>
        <taxon>Scutellospora</taxon>
    </lineage>
</organism>
<proteinExistence type="predicted"/>
<evidence type="ECO:0000313" key="1">
    <source>
        <dbReference type="EMBL" id="CAG8488730.1"/>
    </source>
</evidence>
<comment type="caution">
    <text evidence="1">The sequence shown here is derived from an EMBL/GenBank/DDBJ whole genome shotgun (WGS) entry which is preliminary data.</text>
</comment>
<evidence type="ECO:0000313" key="2">
    <source>
        <dbReference type="Proteomes" id="UP000789860"/>
    </source>
</evidence>
<name>A0ACA9KS82_9GLOM</name>
<reference evidence="1" key="1">
    <citation type="submission" date="2021-06" db="EMBL/GenBank/DDBJ databases">
        <authorList>
            <person name="Kallberg Y."/>
            <person name="Tangrot J."/>
            <person name="Rosling A."/>
        </authorList>
    </citation>
    <scope>NUCLEOTIDE SEQUENCE</scope>
    <source>
        <strain evidence="1">AU212A</strain>
    </source>
</reference>
<protein>
    <submittedName>
        <fullName evidence="1">6471_t:CDS:1</fullName>
    </submittedName>
</protein>
<accession>A0ACA9KS82</accession>
<keyword evidence="2" id="KW-1185">Reference proteome</keyword>
<gene>
    <name evidence="1" type="ORF">SCALOS_LOCUS2736</name>
</gene>
<dbReference type="Proteomes" id="UP000789860">
    <property type="component" value="Unassembled WGS sequence"/>
</dbReference>